<proteinExistence type="predicted"/>
<keyword evidence="3" id="KW-1185">Reference proteome</keyword>
<evidence type="ECO:0000313" key="2">
    <source>
        <dbReference type="EnsemblPlants" id="ONIVA05G17230.3"/>
    </source>
</evidence>
<dbReference type="Proteomes" id="UP000006591">
    <property type="component" value="Chromosome 5"/>
</dbReference>
<feature type="compositionally biased region" description="Polar residues" evidence="1">
    <location>
        <begin position="223"/>
        <end position="234"/>
    </location>
</feature>
<feature type="region of interest" description="Disordered" evidence="1">
    <location>
        <begin position="77"/>
        <end position="114"/>
    </location>
</feature>
<evidence type="ECO:0000256" key="1">
    <source>
        <dbReference type="SAM" id="MobiDB-lite"/>
    </source>
</evidence>
<reference evidence="2" key="2">
    <citation type="submission" date="2018-04" db="EMBL/GenBank/DDBJ databases">
        <title>OnivRS2 (Oryza nivara Reference Sequence Version 2).</title>
        <authorList>
            <person name="Zhang J."/>
            <person name="Kudrna D."/>
            <person name="Lee S."/>
            <person name="Talag J."/>
            <person name="Rajasekar S."/>
            <person name="Welchert J."/>
            <person name="Hsing Y.-I."/>
            <person name="Wing R.A."/>
        </authorList>
    </citation>
    <scope>NUCLEOTIDE SEQUENCE [LARGE SCALE GENOMIC DNA]</scope>
    <source>
        <strain evidence="2">SL10</strain>
    </source>
</reference>
<feature type="region of interest" description="Disordered" evidence="1">
    <location>
        <begin position="223"/>
        <end position="251"/>
    </location>
</feature>
<feature type="compositionally biased region" description="Polar residues" evidence="1">
    <location>
        <begin position="99"/>
        <end position="114"/>
    </location>
</feature>
<dbReference type="Gramene" id="ONIVA05G17230.3">
    <property type="protein sequence ID" value="ONIVA05G17230.3"/>
    <property type="gene ID" value="ONIVA05G17230"/>
</dbReference>
<protein>
    <submittedName>
        <fullName evidence="2">Uncharacterized protein</fullName>
    </submittedName>
</protein>
<dbReference type="AlphaFoldDB" id="A0A0E0HEH9"/>
<dbReference type="OMA" id="ELPLMTW"/>
<organism evidence="2">
    <name type="scientific">Oryza nivara</name>
    <name type="common">Indian wild rice</name>
    <name type="synonym">Oryza sativa f. spontanea</name>
    <dbReference type="NCBI Taxonomy" id="4536"/>
    <lineage>
        <taxon>Eukaryota</taxon>
        <taxon>Viridiplantae</taxon>
        <taxon>Streptophyta</taxon>
        <taxon>Embryophyta</taxon>
        <taxon>Tracheophyta</taxon>
        <taxon>Spermatophyta</taxon>
        <taxon>Magnoliopsida</taxon>
        <taxon>Liliopsida</taxon>
        <taxon>Poales</taxon>
        <taxon>Poaceae</taxon>
        <taxon>BOP clade</taxon>
        <taxon>Oryzoideae</taxon>
        <taxon>Oryzeae</taxon>
        <taxon>Oryzinae</taxon>
        <taxon>Oryza</taxon>
    </lineage>
</organism>
<dbReference type="EnsemblPlants" id="ONIVA05G17230.3">
    <property type="protein sequence ID" value="ONIVA05G17230.3"/>
    <property type="gene ID" value="ONIVA05G17230"/>
</dbReference>
<sequence length="251" mass="26328">MREPAGRWRRGGGIAGGHRGEASLVPPPASSVPDQQVPLILVAHNASQTSSNNFLCNSTSKPVIICGTDKLYDSSTPKLSCRGQNQPNTGHKKVRNKENTTSSQGFTSSPGNCTTTFTPASSGKPWELPLMTWSSSISVTILWNASFRMASPSAYLLPSAVILSSLLTCSVCPPLLAVAGIGHTSTTLPSSAATAQDTTAATATTTSNLRAIAGAILSLQETRQLQKPSPSVTPATRPRRSKKMKRNAVAD</sequence>
<feature type="region of interest" description="Disordered" evidence="1">
    <location>
        <begin position="1"/>
        <end position="31"/>
    </location>
</feature>
<evidence type="ECO:0000313" key="3">
    <source>
        <dbReference type="Proteomes" id="UP000006591"/>
    </source>
</evidence>
<reference evidence="2" key="1">
    <citation type="submission" date="2015-04" db="UniProtKB">
        <authorList>
            <consortium name="EnsemblPlants"/>
        </authorList>
    </citation>
    <scope>IDENTIFICATION</scope>
    <source>
        <strain evidence="2">SL10</strain>
    </source>
</reference>
<feature type="compositionally biased region" description="Basic residues" evidence="1">
    <location>
        <begin position="237"/>
        <end position="251"/>
    </location>
</feature>
<feature type="compositionally biased region" description="Polar residues" evidence="1">
    <location>
        <begin position="77"/>
        <end position="89"/>
    </location>
</feature>
<accession>A0A0E0HEH9</accession>
<name>A0A0E0HEH9_ORYNI</name>